<reference evidence="2 3" key="1">
    <citation type="submission" date="2014-07" db="EMBL/GenBank/DDBJ databases">
        <authorList>
            <person name="Zhang J.E."/>
            <person name="Yang H."/>
            <person name="Guo J."/>
            <person name="Deng Z."/>
            <person name="Luo H."/>
            <person name="Luo M."/>
            <person name="Zhao B."/>
        </authorList>
    </citation>
    <scope>NUCLEOTIDE SEQUENCE [LARGE SCALE GENOMIC DNA]</scope>
    <source>
        <strain evidence="2 3">1CP</strain>
    </source>
</reference>
<gene>
    <name evidence="2" type="ORF">R1CP_20575</name>
</gene>
<dbReference type="Proteomes" id="UP000186108">
    <property type="component" value="Chromosome"/>
</dbReference>
<feature type="transmembrane region" description="Helical" evidence="1">
    <location>
        <begin position="31"/>
        <end position="47"/>
    </location>
</feature>
<proteinExistence type="predicted"/>
<keyword evidence="1" id="KW-0472">Membrane</keyword>
<evidence type="ECO:0000256" key="1">
    <source>
        <dbReference type="SAM" id="Phobius"/>
    </source>
</evidence>
<sequence>MWPTPARGRAAHAREPIATRTFVFWRYPSELVVMVTVVALFLVKLVARPALLTHSTPQESTT</sequence>
<dbReference type="PATRIC" id="fig|37919.13.peg.4322"/>
<evidence type="ECO:0000313" key="3">
    <source>
        <dbReference type="Proteomes" id="UP000186108"/>
    </source>
</evidence>
<evidence type="ECO:0000313" key="2">
    <source>
        <dbReference type="EMBL" id="ANS28795.1"/>
    </source>
</evidence>
<accession>A0A1B1K836</accession>
<dbReference type="EMBL" id="CP009111">
    <property type="protein sequence ID" value="ANS28795.1"/>
    <property type="molecule type" value="Genomic_DNA"/>
</dbReference>
<dbReference type="AlphaFoldDB" id="A0A1B1K836"/>
<name>A0A1B1K836_RHOOP</name>
<keyword evidence="1" id="KW-1133">Transmembrane helix</keyword>
<organism evidence="2 3">
    <name type="scientific">Rhodococcus opacus</name>
    <name type="common">Nocardia opaca</name>
    <dbReference type="NCBI Taxonomy" id="37919"/>
    <lineage>
        <taxon>Bacteria</taxon>
        <taxon>Bacillati</taxon>
        <taxon>Actinomycetota</taxon>
        <taxon>Actinomycetes</taxon>
        <taxon>Mycobacteriales</taxon>
        <taxon>Nocardiaceae</taxon>
        <taxon>Rhodococcus</taxon>
    </lineage>
</organism>
<protein>
    <submittedName>
        <fullName evidence="2">Putative membrane protein</fullName>
    </submittedName>
</protein>
<keyword evidence="1" id="KW-0812">Transmembrane</keyword>